<name>A0A4Z2F3V4_9TELE</name>
<protein>
    <submittedName>
        <fullName evidence="2">Uncharacterized protein</fullName>
    </submittedName>
</protein>
<keyword evidence="3" id="KW-1185">Reference proteome</keyword>
<sequence length="135" mass="14305">MTSGCVTPCLLTASWAAEQRPTSSSAAREDTNPKPILLSSRCLFHSSHRGADADAESHSAAGLYMQAVSETISSLPEFAASQSSDSFLAPRFFSGLPAYSILDVRLVSFREIKAPRHGPPCRPGGGDGQTGRMGY</sequence>
<evidence type="ECO:0000313" key="3">
    <source>
        <dbReference type="Proteomes" id="UP000314294"/>
    </source>
</evidence>
<dbReference type="EMBL" id="SRLO01001702">
    <property type="protein sequence ID" value="TNN35829.1"/>
    <property type="molecule type" value="Genomic_DNA"/>
</dbReference>
<gene>
    <name evidence="2" type="ORF">EYF80_054012</name>
</gene>
<dbReference type="AlphaFoldDB" id="A0A4Z2F3V4"/>
<dbReference type="Proteomes" id="UP000314294">
    <property type="component" value="Unassembled WGS sequence"/>
</dbReference>
<evidence type="ECO:0000256" key="1">
    <source>
        <dbReference type="SAM" id="MobiDB-lite"/>
    </source>
</evidence>
<comment type="caution">
    <text evidence="2">The sequence shown here is derived from an EMBL/GenBank/DDBJ whole genome shotgun (WGS) entry which is preliminary data.</text>
</comment>
<feature type="region of interest" description="Disordered" evidence="1">
    <location>
        <begin position="115"/>
        <end position="135"/>
    </location>
</feature>
<proteinExistence type="predicted"/>
<evidence type="ECO:0000313" key="2">
    <source>
        <dbReference type="EMBL" id="TNN35829.1"/>
    </source>
</evidence>
<organism evidence="2 3">
    <name type="scientific">Liparis tanakae</name>
    <name type="common">Tanaka's snailfish</name>
    <dbReference type="NCBI Taxonomy" id="230148"/>
    <lineage>
        <taxon>Eukaryota</taxon>
        <taxon>Metazoa</taxon>
        <taxon>Chordata</taxon>
        <taxon>Craniata</taxon>
        <taxon>Vertebrata</taxon>
        <taxon>Euteleostomi</taxon>
        <taxon>Actinopterygii</taxon>
        <taxon>Neopterygii</taxon>
        <taxon>Teleostei</taxon>
        <taxon>Neoteleostei</taxon>
        <taxon>Acanthomorphata</taxon>
        <taxon>Eupercaria</taxon>
        <taxon>Perciformes</taxon>
        <taxon>Cottioidei</taxon>
        <taxon>Cottales</taxon>
        <taxon>Liparidae</taxon>
        <taxon>Liparis</taxon>
    </lineage>
</organism>
<accession>A0A4Z2F3V4</accession>
<feature type="compositionally biased region" description="Gly residues" evidence="1">
    <location>
        <begin position="123"/>
        <end position="135"/>
    </location>
</feature>
<reference evidence="2 3" key="1">
    <citation type="submission" date="2019-03" db="EMBL/GenBank/DDBJ databases">
        <title>First draft genome of Liparis tanakae, snailfish: a comprehensive survey of snailfish specific genes.</title>
        <authorList>
            <person name="Kim W."/>
            <person name="Song I."/>
            <person name="Jeong J.-H."/>
            <person name="Kim D."/>
            <person name="Kim S."/>
            <person name="Ryu S."/>
            <person name="Song J.Y."/>
            <person name="Lee S.K."/>
        </authorList>
    </citation>
    <scope>NUCLEOTIDE SEQUENCE [LARGE SCALE GENOMIC DNA]</scope>
    <source>
        <tissue evidence="2">Muscle</tissue>
    </source>
</reference>